<feature type="region of interest" description="Disordered" evidence="1">
    <location>
        <begin position="228"/>
        <end position="380"/>
    </location>
</feature>
<dbReference type="AlphaFoldDB" id="A0A2S4VVT6"/>
<dbReference type="VEuPathDB" id="FungiDB:PSHT_07761"/>
<keyword evidence="2" id="KW-0732">Signal</keyword>
<accession>A0A2S4VVT6</accession>
<dbReference type="VEuPathDB" id="FungiDB:PSTT_12518"/>
<reference evidence="4" key="3">
    <citation type="journal article" date="2018" name="Mol. Plant Microbe Interact.">
        <title>Genome sequence resources for the wheat stripe rust pathogen (Puccinia striiformis f. sp. tritici) and the barley stripe rust pathogen (Puccinia striiformis f. sp. hordei).</title>
        <authorList>
            <person name="Xia C."/>
            <person name="Wang M."/>
            <person name="Yin C."/>
            <person name="Cornejo O.E."/>
            <person name="Hulbert S.H."/>
            <person name="Chen X."/>
        </authorList>
    </citation>
    <scope>NUCLEOTIDE SEQUENCE [LARGE SCALE GENOMIC DNA]</scope>
    <source>
        <strain evidence="4">93TX-2</strain>
    </source>
</reference>
<evidence type="ECO:0000256" key="1">
    <source>
        <dbReference type="SAM" id="MobiDB-lite"/>
    </source>
</evidence>
<reference evidence="3 4" key="1">
    <citation type="submission" date="2017-12" db="EMBL/GenBank/DDBJ databases">
        <title>Gene loss provides genomic basis for host adaptation in cereal stripe rust fungi.</title>
        <authorList>
            <person name="Xia C."/>
        </authorList>
    </citation>
    <scope>NUCLEOTIDE SEQUENCE [LARGE SCALE GENOMIC DNA]</scope>
    <source>
        <strain evidence="3 4">93TX-2</strain>
    </source>
</reference>
<feature type="compositionally biased region" description="Low complexity" evidence="1">
    <location>
        <begin position="70"/>
        <end position="85"/>
    </location>
</feature>
<feature type="region of interest" description="Disordered" evidence="1">
    <location>
        <begin position="65"/>
        <end position="91"/>
    </location>
</feature>
<keyword evidence="4" id="KW-1185">Reference proteome</keyword>
<dbReference type="EMBL" id="PKSM01000096">
    <property type="protein sequence ID" value="POW13567.1"/>
    <property type="molecule type" value="Genomic_DNA"/>
</dbReference>
<sequence>MNPSTCLLVKLSILFAYHCQVIGSDHFSDTNVLADRLESLHHPTAKLRRRQIALDAATGGGQTVDLAKPATTGATGASNATATGDAGKDNKAVDKGEQLATSLFEGIIDMGAGLESVTSLGSTTKEIVDDSKKVAAIIPKLKTLTADLLSAAPQKTDDLSKSVEQSNQAGDAIAKSLLAIEAKPDDANAIKAEFKTLEKSFLQILKTSDGVAIAAVPKLAELAKEAEASERAGEAAVVSGTGQDKSAGEEKLATEPKPAGGKPAELKPAGDKPADAKPADVKPADVKPADVKPSEVKPAEVKPADAKPADAKPADAKPAEVKPAEPKPAEDKPAEVKPAEPKPAEDKPAEVKPAAETAPTGVDPKANEAIDNKIVIPGQD</sequence>
<dbReference type="OrthoDB" id="2507114at2759"/>
<feature type="signal peptide" evidence="2">
    <location>
        <begin position="1"/>
        <end position="23"/>
    </location>
</feature>
<gene>
    <name evidence="3" type="ORF">PSHT_07761</name>
</gene>
<evidence type="ECO:0000313" key="4">
    <source>
        <dbReference type="Proteomes" id="UP000238274"/>
    </source>
</evidence>
<reference evidence="4" key="2">
    <citation type="journal article" date="2018" name="BMC Genomics">
        <title>Genomic insights into host adaptation between the wheat stripe rust pathogen (Puccinia striiformis f. sp. tritici) and the barley stripe rust pathogen (Puccinia striiformis f. sp. hordei).</title>
        <authorList>
            <person name="Xia C."/>
            <person name="Wang M."/>
            <person name="Yin C."/>
            <person name="Cornejo O.E."/>
            <person name="Hulbert S.H."/>
            <person name="Chen X."/>
        </authorList>
    </citation>
    <scope>NUCLEOTIDE SEQUENCE [LARGE SCALE GENOMIC DNA]</scope>
    <source>
        <strain evidence="4">93TX-2</strain>
    </source>
</reference>
<protein>
    <submittedName>
        <fullName evidence="3">Uncharacterized protein</fullName>
    </submittedName>
</protein>
<proteinExistence type="predicted"/>
<feature type="chain" id="PRO_5015410096" evidence="2">
    <location>
        <begin position="24"/>
        <end position="380"/>
    </location>
</feature>
<comment type="caution">
    <text evidence="3">The sequence shown here is derived from an EMBL/GenBank/DDBJ whole genome shotgun (WGS) entry which is preliminary data.</text>
</comment>
<evidence type="ECO:0000313" key="3">
    <source>
        <dbReference type="EMBL" id="POW13567.1"/>
    </source>
</evidence>
<name>A0A2S4VVT6_9BASI</name>
<organism evidence="3 4">
    <name type="scientific">Puccinia striiformis</name>
    <dbReference type="NCBI Taxonomy" id="27350"/>
    <lineage>
        <taxon>Eukaryota</taxon>
        <taxon>Fungi</taxon>
        <taxon>Dikarya</taxon>
        <taxon>Basidiomycota</taxon>
        <taxon>Pucciniomycotina</taxon>
        <taxon>Pucciniomycetes</taxon>
        <taxon>Pucciniales</taxon>
        <taxon>Pucciniaceae</taxon>
        <taxon>Puccinia</taxon>
    </lineage>
</organism>
<evidence type="ECO:0000256" key="2">
    <source>
        <dbReference type="SAM" id="SignalP"/>
    </source>
</evidence>
<dbReference type="Proteomes" id="UP000238274">
    <property type="component" value="Unassembled WGS sequence"/>
</dbReference>
<feature type="compositionally biased region" description="Basic and acidic residues" evidence="1">
    <location>
        <begin position="264"/>
        <end position="350"/>
    </location>
</feature>